<proteinExistence type="inferred from homology"/>
<evidence type="ECO:0000313" key="9">
    <source>
        <dbReference type="EMBL" id="KAG9470747.1"/>
    </source>
</evidence>
<evidence type="ECO:0000256" key="7">
    <source>
        <dbReference type="ARBA" id="ARBA00023269"/>
    </source>
</evidence>
<dbReference type="SMART" id="SM00428">
    <property type="entry name" value="H3"/>
    <property type="match status" value="1"/>
</dbReference>
<organism evidence="9 10">
    <name type="scientific">Eleutherodactylus coqui</name>
    <name type="common">Puerto Rican coqui</name>
    <dbReference type="NCBI Taxonomy" id="57060"/>
    <lineage>
        <taxon>Eukaryota</taxon>
        <taxon>Metazoa</taxon>
        <taxon>Chordata</taxon>
        <taxon>Craniata</taxon>
        <taxon>Vertebrata</taxon>
        <taxon>Euteleostomi</taxon>
        <taxon>Amphibia</taxon>
        <taxon>Batrachia</taxon>
        <taxon>Anura</taxon>
        <taxon>Neobatrachia</taxon>
        <taxon>Hyloidea</taxon>
        <taxon>Eleutherodactylidae</taxon>
        <taxon>Eleutherodactylinae</taxon>
        <taxon>Eleutherodactylus</taxon>
        <taxon>Eleutherodactylus</taxon>
    </lineage>
</organism>
<keyword evidence="10" id="KW-1185">Reference proteome</keyword>
<keyword evidence="4" id="KW-0158">Chromosome</keyword>
<dbReference type="Proteomes" id="UP000770717">
    <property type="component" value="Unassembled WGS sequence"/>
</dbReference>
<evidence type="ECO:0000256" key="1">
    <source>
        <dbReference type="ARBA" id="ARBA00004123"/>
    </source>
</evidence>
<evidence type="ECO:0000313" key="10">
    <source>
        <dbReference type="Proteomes" id="UP000770717"/>
    </source>
</evidence>
<comment type="caution">
    <text evidence="9">The sequence shown here is derived from an EMBL/GenBank/DDBJ whole genome shotgun (WGS) entry which is preliminary data.</text>
</comment>
<feature type="domain" description="Core Histone H2A/H2B/H3" evidence="8">
    <location>
        <begin position="11"/>
        <end position="53"/>
    </location>
</feature>
<dbReference type="OrthoDB" id="842664at2759"/>
<comment type="subcellular location">
    <subcellularLocation>
        <location evidence="2">Chromosome</location>
    </subcellularLocation>
    <subcellularLocation>
        <location evidence="1">Nucleus</location>
    </subcellularLocation>
</comment>
<dbReference type="GO" id="GO:0030527">
    <property type="term" value="F:structural constituent of chromatin"/>
    <property type="evidence" value="ECO:0007669"/>
    <property type="project" value="InterPro"/>
</dbReference>
<dbReference type="EMBL" id="WNTK01000228">
    <property type="protein sequence ID" value="KAG9470747.1"/>
    <property type="molecule type" value="Genomic_DNA"/>
</dbReference>
<evidence type="ECO:0000256" key="6">
    <source>
        <dbReference type="ARBA" id="ARBA00023242"/>
    </source>
</evidence>
<dbReference type="PRINTS" id="PR00622">
    <property type="entry name" value="HISTONEH3"/>
</dbReference>
<evidence type="ECO:0000256" key="3">
    <source>
        <dbReference type="ARBA" id="ARBA00010343"/>
    </source>
</evidence>
<gene>
    <name evidence="9" type="ORF">GDO78_016859</name>
</gene>
<dbReference type="Gene3D" id="1.10.20.10">
    <property type="entry name" value="Histone, subunit A"/>
    <property type="match status" value="1"/>
</dbReference>
<dbReference type="Pfam" id="PF00125">
    <property type="entry name" value="Histone"/>
    <property type="match status" value="1"/>
</dbReference>
<dbReference type="InterPro" id="IPR007125">
    <property type="entry name" value="H2A/H2B/H3"/>
</dbReference>
<keyword evidence="5" id="KW-0238">DNA-binding</keyword>
<accession>A0A8J6EJX8</accession>
<dbReference type="AlphaFoldDB" id="A0A8J6EJX8"/>
<keyword evidence="7" id="KW-0544">Nucleosome core</keyword>
<dbReference type="SUPFAM" id="SSF47113">
    <property type="entry name" value="Histone-fold"/>
    <property type="match status" value="1"/>
</dbReference>
<keyword evidence="6" id="KW-0539">Nucleus</keyword>
<evidence type="ECO:0000259" key="8">
    <source>
        <dbReference type="Pfam" id="PF00125"/>
    </source>
</evidence>
<dbReference type="GO" id="GO:0003677">
    <property type="term" value="F:DNA binding"/>
    <property type="evidence" value="ECO:0007669"/>
    <property type="project" value="UniProtKB-KW"/>
</dbReference>
<dbReference type="InterPro" id="IPR009072">
    <property type="entry name" value="Histone-fold"/>
</dbReference>
<dbReference type="PANTHER" id="PTHR45810">
    <property type="entry name" value="HISTONE H3.2"/>
    <property type="match status" value="1"/>
</dbReference>
<dbReference type="GO" id="GO:0005634">
    <property type="term" value="C:nucleus"/>
    <property type="evidence" value="ECO:0007669"/>
    <property type="project" value="UniProtKB-SubCell"/>
</dbReference>
<name>A0A8J6EJX8_ELECQ</name>
<comment type="similarity">
    <text evidence="3">Belongs to the histone H3 family.</text>
</comment>
<evidence type="ECO:0000256" key="2">
    <source>
        <dbReference type="ARBA" id="ARBA00004286"/>
    </source>
</evidence>
<reference evidence="9" key="1">
    <citation type="thesis" date="2020" institute="ProQuest LLC" country="789 East Eisenhower Parkway, Ann Arbor, MI, USA">
        <title>Comparative Genomics and Chromosome Evolution.</title>
        <authorList>
            <person name="Mudd A.B."/>
        </authorList>
    </citation>
    <scope>NUCLEOTIDE SEQUENCE</scope>
    <source>
        <strain evidence="9">HN-11 Male</strain>
        <tissue evidence="9">Kidney and liver</tissue>
    </source>
</reference>
<dbReference type="PANTHER" id="PTHR45810:SF17">
    <property type="entry name" value="HISTONE H3-LIKE CENTROMERIC PROTEIN A"/>
    <property type="match status" value="1"/>
</dbReference>
<protein>
    <recommendedName>
        <fullName evidence="8">Core Histone H2A/H2B/H3 domain-containing protein</fullName>
    </recommendedName>
</protein>
<evidence type="ECO:0000256" key="5">
    <source>
        <dbReference type="ARBA" id="ARBA00023125"/>
    </source>
</evidence>
<dbReference type="InterPro" id="IPR000164">
    <property type="entry name" value="Histone_H3/CENP-A"/>
</dbReference>
<dbReference type="GO" id="GO:0000786">
    <property type="term" value="C:nucleosome"/>
    <property type="evidence" value="ECO:0007669"/>
    <property type="project" value="UniProtKB-KW"/>
</dbReference>
<sequence>MDFTCGVLCLWQRMEFMALQEVAEAFIVRLYEDTCLCCLRSKRVTLFAKDILLTQIIYGIQEGLGSHLSFIHQD</sequence>
<dbReference type="GO" id="GO:0046982">
    <property type="term" value="F:protein heterodimerization activity"/>
    <property type="evidence" value="ECO:0007669"/>
    <property type="project" value="InterPro"/>
</dbReference>
<evidence type="ECO:0000256" key="4">
    <source>
        <dbReference type="ARBA" id="ARBA00022454"/>
    </source>
</evidence>